<gene>
    <name evidence="1" type="ORF">DI555_17910</name>
</gene>
<dbReference type="AlphaFoldDB" id="A0A2W5Q6Q1"/>
<name>A0A2W5Q6Q1_9SPHN</name>
<organism evidence="1 2">
    <name type="scientific">Novosphingobium pentaromativorans</name>
    <dbReference type="NCBI Taxonomy" id="205844"/>
    <lineage>
        <taxon>Bacteria</taxon>
        <taxon>Pseudomonadati</taxon>
        <taxon>Pseudomonadota</taxon>
        <taxon>Alphaproteobacteria</taxon>
        <taxon>Sphingomonadales</taxon>
        <taxon>Sphingomonadaceae</taxon>
        <taxon>Novosphingobium</taxon>
    </lineage>
</organism>
<proteinExistence type="predicted"/>
<protein>
    <submittedName>
        <fullName evidence="1">Uncharacterized protein</fullName>
    </submittedName>
</protein>
<evidence type="ECO:0000313" key="2">
    <source>
        <dbReference type="Proteomes" id="UP000249082"/>
    </source>
</evidence>
<dbReference type="Proteomes" id="UP000249082">
    <property type="component" value="Unassembled WGS sequence"/>
</dbReference>
<comment type="caution">
    <text evidence="1">The sequence shown here is derived from an EMBL/GenBank/DDBJ whole genome shotgun (WGS) entry which is preliminary data.</text>
</comment>
<evidence type="ECO:0000313" key="1">
    <source>
        <dbReference type="EMBL" id="PZQ53077.1"/>
    </source>
</evidence>
<dbReference type="Gene3D" id="3.30.70.120">
    <property type="match status" value="1"/>
</dbReference>
<dbReference type="EMBL" id="QFPX01000019">
    <property type="protein sequence ID" value="PZQ53077.1"/>
    <property type="molecule type" value="Genomic_DNA"/>
</dbReference>
<sequence>MLRIHVPVAQETLTAMLGGDGGAAERDPVLGAILETIRQDNQLGNFGYYKGVVEMSLGWESFVPGHDATPTLGEPGKASLSPTVVVKVHAPCRPEDPAFRRAVDRIMAIHPWETPVIEIAPLRLVCREISR</sequence>
<reference evidence="1 2" key="1">
    <citation type="submission" date="2017-08" db="EMBL/GenBank/DDBJ databases">
        <title>Infants hospitalized years apart are colonized by the same room-sourced microbial strains.</title>
        <authorList>
            <person name="Brooks B."/>
            <person name="Olm M.R."/>
            <person name="Firek B.A."/>
            <person name="Baker R."/>
            <person name="Thomas B.C."/>
            <person name="Morowitz M.J."/>
            <person name="Banfield J.F."/>
        </authorList>
    </citation>
    <scope>NUCLEOTIDE SEQUENCE [LARGE SCALE GENOMIC DNA]</scope>
    <source>
        <strain evidence="1">S2_005_002_R2_33</strain>
    </source>
</reference>
<accession>A0A2W5Q6Q1</accession>
<dbReference type="InterPro" id="IPR015867">
    <property type="entry name" value="N-reg_PII/ATP_PRibTrfase_C"/>
</dbReference>